<dbReference type="Pfam" id="PF00307">
    <property type="entry name" value="CH"/>
    <property type="match status" value="1"/>
</dbReference>
<dbReference type="GO" id="GO:0005524">
    <property type="term" value="F:ATP binding"/>
    <property type="evidence" value="ECO:0007669"/>
    <property type="project" value="UniProtKB-UniRule"/>
</dbReference>
<accession>A0A2U1LMP9</accession>
<dbReference type="GO" id="GO:0005874">
    <property type="term" value="C:microtubule"/>
    <property type="evidence" value="ECO:0007669"/>
    <property type="project" value="UniProtKB-KW"/>
</dbReference>
<feature type="domain" description="Calponin-homology (CH)" evidence="9">
    <location>
        <begin position="25"/>
        <end position="145"/>
    </location>
</feature>
<keyword evidence="12" id="KW-1185">Reference proteome</keyword>
<reference evidence="11 12" key="1">
    <citation type="journal article" date="2018" name="Mol. Plant">
        <title>The genome of Artemisia annua provides insight into the evolution of Asteraceae family and artemisinin biosynthesis.</title>
        <authorList>
            <person name="Shen Q."/>
            <person name="Zhang L."/>
            <person name="Liao Z."/>
            <person name="Wang S."/>
            <person name="Yan T."/>
            <person name="Shi P."/>
            <person name="Liu M."/>
            <person name="Fu X."/>
            <person name="Pan Q."/>
            <person name="Wang Y."/>
            <person name="Lv Z."/>
            <person name="Lu X."/>
            <person name="Zhang F."/>
            <person name="Jiang W."/>
            <person name="Ma Y."/>
            <person name="Chen M."/>
            <person name="Hao X."/>
            <person name="Li L."/>
            <person name="Tang Y."/>
            <person name="Lv G."/>
            <person name="Zhou Y."/>
            <person name="Sun X."/>
            <person name="Brodelius P.E."/>
            <person name="Rose J.K.C."/>
            <person name="Tang K."/>
        </authorList>
    </citation>
    <scope>NUCLEOTIDE SEQUENCE [LARGE SCALE GENOMIC DNA]</scope>
    <source>
        <strain evidence="12">cv. Huhao1</strain>
        <tissue evidence="11">Leaf</tissue>
    </source>
</reference>
<evidence type="ECO:0000259" key="9">
    <source>
        <dbReference type="PROSITE" id="PS50021"/>
    </source>
</evidence>
<sequence>MAESEDMTSMGEDVDVAYETNEEDPTNRNEAASWIRKRAGVVAAKDLPAEPSEEAFRLGLQSGMILCNILNKIKPCAVPNVVKAPSAVTTTPDEEAQSAYYENISNFLTAIEEIGLPTFDLYDLDEGGDFSRVVNSILALRAYSETGARKFLWNSKASSIGRSFVRRNSESALNTISRTHSLSSDRLLDMTSQSGDGNDCNEESDSGHLYMIVCDLLEDREEEDIPMIVENIVNKVNEEFETLQEEARKQDEAAKEQERINKEKDLLALQEEARRQEEAAKEQERLRREKDEKETAERIKREQEEKEKAERIKREKEEKEKARKLERERIKQEKKLKAQEEKMRKKEEARARKDQERIQRQKELQALRERAKQEKLSAKELERLNIEKELLEEEERLRQQEEEQERIEREIEQQRAMKKEEYKRRMEEYNKYNVNTEKRQELTAQQDKELQELRSTISAAKTDVRSMQQNCQEEADNLGTHAHTICHAAAGYNKVLEENRKLYNQVQDLKGNIRVYCRIRPFLPGQENNVTSVDYTDEETVAIIIPTKSGREGRKASMFNKVFGPSATQEEVFSDTQPLIRTVLDGFNVCIFACGQTGAGKTYTLTGPDDLKPDTMGVSYRALNDLFNISEERKNLMNYEISINMVEIYNDEIRDLLVEDGTSKILDIVNGSKKGINLPDANRIPVSSTDDVINLMNLCRKNRAMNDHSSRSHSFLTVHVFGKDVTLGTTIRGCMHLVDLAGNEKLDNPDDEATHIQKSISALGDVLVALANKSSRVPYKTCKLTQLLQEALGNQPKILMFVHVHPDIEEAGETLSTFKFVERFSTVEGGAGKSSDVRELKEQICYLKAALAKKEAGDPHWQDLLNSPSGDSEDKSDESAPSKLKSSTTKQPAKSSNSLMKKMAASAAAATRLTRTKK</sequence>
<comment type="similarity">
    <text evidence="1">Belongs to the TRAFAC class myosin-kinesin ATPase superfamily. Kinesin family. KIN-14 subfamily.</text>
</comment>
<dbReference type="GO" id="GO:0007018">
    <property type="term" value="P:microtubule-based movement"/>
    <property type="evidence" value="ECO:0007669"/>
    <property type="project" value="InterPro"/>
</dbReference>
<evidence type="ECO:0000256" key="7">
    <source>
        <dbReference type="PROSITE-ProRule" id="PRU00283"/>
    </source>
</evidence>
<dbReference type="GO" id="GO:0003777">
    <property type="term" value="F:microtubule motor activity"/>
    <property type="evidence" value="ECO:0007669"/>
    <property type="project" value="InterPro"/>
</dbReference>
<dbReference type="SUPFAM" id="SSF52540">
    <property type="entry name" value="P-loop containing nucleoside triphosphate hydrolases"/>
    <property type="match status" value="1"/>
</dbReference>
<feature type="region of interest" description="Disordered" evidence="8">
    <location>
        <begin position="273"/>
        <end position="362"/>
    </location>
</feature>
<evidence type="ECO:0000256" key="3">
    <source>
        <dbReference type="ARBA" id="ARBA00022741"/>
    </source>
</evidence>
<keyword evidence="4 7" id="KW-0067">ATP-binding</keyword>
<dbReference type="Pfam" id="PF00225">
    <property type="entry name" value="Kinesin"/>
    <property type="match status" value="1"/>
</dbReference>
<dbReference type="PROSITE" id="PS50067">
    <property type="entry name" value="KINESIN_MOTOR_2"/>
    <property type="match status" value="1"/>
</dbReference>
<dbReference type="InterPro" id="IPR001752">
    <property type="entry name" value="Kinesin_motor_dom"/>
</dbReference>
<keyword evidence="6 7" id="KW-0505">Motor protein</keyword>
<dbReference type="InterPro" id="IPR001715">
    <property type="entry name" value="CH_dom"/>
</dbReference>
<dbReference type="InterPro" id="IPR027640">
    <property type="entry name" value="Kinesin-like_fam"/>
</dbReference>
<dbReference type="AlphaFoldDB" id="A0A2U1LMP9"/>
<organism evidence="11 12">
    <name type="scientific">Artemisia annua</name>
    <name type="common">Sweet wormwood</name>
    <dbReference type="NCBI Taxonomy" id="35608"/>
    <lineage>
        <taxon>Eukaryota</taxon>
        <taxon>Viridiplantae</taxon>
        <taxon>Streptophyta</taxon>
        <taxon>Embryophyta</taxon>
        <taxon>Tracheophyta</taxon>
        <taxon>Spermatophyta</taxon>
        <taxon>Magnoliopsida</taxon>
        <taxon>eudicotyledons</taxon>
        <taxon>Gunneridae</taxon>
        <taxon>Pentapetalae</taxon>
        <taxon>asterids</taxon>
        <taxon>campanulids</taxon>
        <taxon>Asterales</taxon>
        <taxon>Asteraceae</taxon>
        <taxon>Asteroideae</taxon>
        <taxon>Anthemideae</taxon>
        <taxon>Artemisiinae</taxon>
        <taxon>Artemisia</taxon>
    </lineage>
</organism>
<feature type="compositionally biased region" description="Low complexity" evidence="8">
    <location>
        <begin position="893"/>
        <end position="918"/>
    </location>
</feature>
<dbReference type="EMBL" id="PKPP01008607">
    <property type="protein sequence ID" value="PWA50263.1"/>
    <property type="molecule type" value="Genomic_DNA"/>
</dbReference>
<dbReference type="STRING" id="35608.A0A2U1LMP9"/>
<evidence type="ECO:0000256" key="5">
    <source>
        <dbReference type="ARBA" id="ARBA00023054"/>
    </source>
</evidence>
<keyword evidence="3 7" id="KW-0547">Nucleotide-binding</keyword>
<dbReference type="PRINTS" id="PR00380">
    <property type="entry name" value="KINESINHEAVY"/>
</dbReference>
<keyword evidence="2" id="KW-0493">Microtubule</keyword>
<evidence type="ECO:0000256" key="1">
    <source>
        <dbReference type="ARBA" id="ARBA00010899"/>
    </source>
</evidence>
<dbReference type="Gene3D" id="3.40.850.10">
    <property type="entry name" value="Kinesin motor domain"/>
    <property type="match status" value="1"/>
</dbReference>
<dbReference type="PANTHER" id="PTHR47972:SF61">
    <property type="entry name" value="MINUS-END-DIRECTED KINESIN ATPASE"/>
    <property type="match status" value="1"/>
</dbReference>
<dbReference type="PANTHER" id="PTHR47972">
    <property type="entry name" value="KINESIN-LIKE PROTEIN KLP-3"/>
    <property type="match status" value="1"/>
</dbReference>
<dbReference type="InterPro" id="IPR036872">
    <property type="entry name" value="CH_dom_sf"/>
</dbReference>
<dbReference type="Proteomes" id="UP000245207">
    <property type="component" value="Unassembled WGS sequence"/>
</dbReference>
<name>A0A2U1LMP9_ARTAN</name>
<evidence type="ECO:0000256" key="2">
    <source>
        <dbReference type="ARBA" id="ARBA00022701"/>
    </source>
</evidence>
<dbReference type="InterPro" id="IPR036961">
    <property type="entry name" value="Kinesin_motor_dom_sf"/>
</dbReference>
<feature type="region of interest" description="Disordered" evidence="8">
    <location>
        <begin position="1"/>
        <end position="29"/>
    </location>
</feature>
<feature type="domain" description="Kinesin motor" evidence="10">
    <location>
        <begin position="512"/>
        <end position="827"/>
    </location>
</feature>
<proteinExistence type="inferred from homology"/>
<feature type="binding site" evidence="7">
    <location>
        <begin position="595"/>
        <end position="602"/>
    </location>
    <ligand>
        <name>ATP</name>
        <dbReference type="ChEBI" id="CHEBI:30616"/>
    </ligand>
</feature>
<evidence type="ECO:0000256" key="8">
    <source>
        <dbReference type="SAM" id="MobiDB-lite"/>
    </source>
</evidence>
<dbReference type="Gene3D" id="1.10.418.10">
    <property type="entry name" value="Calponin-like domain"/>
    <property type="match status" value="1"/>
</dbReference>
<dbReference type="OrthoDB" id="3176171at2759"/>
<evidence type="ECO:0000313" key="12">
    <source>
        <dbReference type="Proteomes" id="UP000245207"/>
    </source>
</evidence>
<dbReference type="FunFam" id="3.40.850.10:FF:000044">
    <property type="entry name" value="p-loop containing nucleoside triphosphate hydrolases superfamily protein"/>
    <property type="match status" value="1"/>
</dbReference>
<keyword evidence="5" id="KW-0175">Coiled coil</keyword>
<evidence type="ECO:0000313" key="11">
    <source>
        <dbReference type="EMBL" id="PWA50263.1"/>
    </source>
</evidence>
<dbReference type="SMART" id="SM00129">
    <property type="entry name" value="KISc"/>
    <property type="match status" value="1"/>
</dbReference>
<dbReference type="SMART" id="SM00033">
    <property type="entry name" value="CH"/>
    <property type="match status" value="1"/>
</dbReference>
<dbReference type="SUPFAM" id="SSF47576">
    <property type="entry name" value="Calponin-homology domain, CH-domain"/>
    <property type="match status" value="1"/>
</dbReference>
<evidence type="ECO:0000256" key="4">
    <source>
        <dbReference type="ARBA" id="ARBA00022840"/>
    </source>
</evidence>
<dbReference type="GO" id="GO:0008017">
    <property type="term" value="F:microtubule binding"/>
    <property type="evidence" value="ECO:0007669"/>
    <property type="project" value="InterPro"/>
</dbReference>
<feature type="region of interest" description="Disordered" evidence="8">
    <location>
        <begin position="859"/>
        <end position="918"/>
    </location>
</feature>
<evidence type="ECO:0000259" key="10">
    <source>
        <dbReference type="PROSITE" id="PS50067"/>
    </source>
</evidence>
<dbReference type="PROSITE" id="PS50021">
    <property type="entry name" value="CH"/>
    <property type="match status" value="1"/>
</dbReference>
<comment type="caution">
    <text evidence="11">The sequence shown here is derived from an EMBL/GenBank/DDBJ whole genome shotgun (WGS) entry which is preliminary data.</text>
</comment>
<feature type="compositionally biased region" description="Acidic residues" evidence="8">
    <location>
        <begin position="1"/>
        <end position="24"/>
    </location>
</feature>
<dbReference type="InterPro" id="IPR027417">
    <property type="entry name" value="P-loop_NTPase"/>
</dbReference>
<evidence type="ECO:0000256" key="6">
    <source>
        <dbReference type="ARBA" id="ARBA00023175"/>
    </source>
</evidence>
<gene>
    <name evidence="11" type="ORF">CTI12_AA474740</name>
</gene>
<protein>
    <submittedName>
        <fullName evidence="11">Calponin-like domain-containing protein</fullName>
    </submittedName>
</protein>